<evidence type="ECO:0000256" key="7">
    <source>
        <dbReference type="ARBA" id="ARBA00022553"/>
    </source>
</evidence>
<dbReference type="RefSeq" id="WP_069112994.1">
    <property type="nucleotide sequence ID" value="NZ_FNUC01000003.1"/>
</dbReference>
<evidence type="ECO:0000313" key="19">
    <source>
        <dbReference type="Proteomes" id="UP000181980"/>
    </source>
</evidence>
<dbReference type="GO" id="GO:0032259">
    <property type="term" value="P:methylation"/>
    <property type="evidence" value="ECO:0007669"/>
    <property type="project" value="UniProtKB-KW"/>
</dbReference>
<dbReference type="Pfam" id="PF02870">
    <property type="entry name" value="Methyltransf_1N"/>
    <property type="match status" value="1"/>
</dbReference>
<dbReference type="InterPro" id="IPR008332">
    <property type="entry name" value="MethylG_MeTrfase_N"/>
</dbReference>
<comment type="catalytic activity">
    <reaction evidence="15">
        <text>a 6-O-methyl-2'-deoxyguanosine in DNA + L-cysteinyl-[protein] = S-methyl-L-cysteinyl-[protein] + a 2'-deoxyguanosine in DNA</text>
        <dbReference type="Rhea" id="RHEA:24000"/>
        <dbReference type="Rhea" id="RHEA-COMP:10131"/>
        <dbReference type="Rhea" id="RHEA-COMP:10132"/>
        <dbReference type="Rhea" id="RHEA-COMP:11367"/>
        <dbReference type="Rhea" id="RHEA-COMP:11368"/>
        <dbReference type="ChEBI" id="CHEBI:29950"/>
        <dbReference type="ChEBI" id="CHEBI:82612"/>
        <dbReference type="ChEBI" id="CHEBI:85445"/>
        <dbReference type="ChEBI" id="CHEBI:85448"/>
        <dbReference type="EC" id="2.1.1.63"/>
    </reaction>
</comment>
<keyword evidence="12" id="KW-0862">Zinc</keyword>
<evidence type="ECO:0000313" key="18">
    <source>
        <dbReference type="EMBL" id="SEE30289.1"/>
    </source>
</evidence>
<dbReference type="SUPFAM" id="SSF53155">
    <property type="entry name" value="Methylated DNA-protein cysteine methyltransferase domain"/>
    <property type="match status" value="1"/>
</dbReference>
<dbReference type="Gene3D" id="3.30.160.70">
    <property type="entry name" value="Methylated DNA-protein cysteine methyltransferase domain"/>
    <property type="match status" value="1"/>
</dbReference>
<comment type="similarity">
    <text evidence="4">Belongs to the MGMT family.</text>
</comment>
<evidence type="ECO:0000256" key="13">
    <source>
        <dbReference type="ARBA" id="ARBA00023125"/>
    </source>
</evidence>
<dbReference type="CDD" id="cd06445">
    <property type="entry name" value="ATase"/>
    <property type="match status" value="1"/>
</dbReference>
<dbReference type="PROSITE" id="PS00374">
    <property type="entry name" value="MGMT"/>
    <property type="match status" value="1"/>
</dbReference>
<keyword evidence="14" id="KW-0234">DNA repair</keyword>
<dbReference type="SUPFAM" id="SSF46767">
    <property type="entry name" value="Methylated DNA-protein cysteine methyltransferase, C-terminal domain"/>
    <property type="match status" value="1"/>
</dbReference>
<dbReference type="GO" id="GO:0046872">
    <property type="term" value="F:metal ion binding"/>
    <property type="evidence" value="ECO:0007669"/>
    <property type="project" value="UniProtKB-KW"/>
</dbReference>
<sequence length="181" mass="18592">MDGVSDDVAVGGLDTPVGHISVAVTRDGLAAVGWGRRPGSGRLPVADDPARLAPVLAQLGEYFAGRRRTFDVVIDWRHVPGSASAVVLRTLHETVGYGTSVTYGGLAERSGTGVPARAIGGIMGANPLPIVVPCHRVLASDGLGGYSGGSGGNGLEVKRWLLTLEGVLPPTFDWSPDGLTT</sequence>
<accession>A0A1H5HQT2</accession>
<dbReference type="STRING" id="561176.SAMN04488561_0932"/>
<keyword evidence="7" id="KW-0597">Phosphoprotein</keyword>
<evidence type="ECO:0000256" key="14">
    <source>
        <dbReference type="ARBA" id="ARBA00023204"/>
    </source>
</evidence>
<keyword evidence="13" id="KW-0238">DNA-binding</keyword>
<dbReference type="AlphaFoldDB" id="A0A1H5HQT2"/>
<dbReference type="Gene3D" id="1.10.10.10">
    <property type="entry name" value="Winged helix-like DNA-binding domain superfamily/Winged helix DNA-binding domain"/>
    <property type="match status" value="1"/>
</dbReference>
<evidence type="ECO:0000256" key="6">
    <source>
        <dbReference type="ARBA" id="ARBA00015377"/>
    </source>
</evidence>
<keyword evidence="9 18" id="KW-0808">Transferase</keyword>
<dbReference type="EC" id="2.1.1.63" evidence="5"/>
<evidence type="ECO:0000259" key="17">
    <source>
        <dbReference type="Pfam" id="PF02870"/>
    </source>
</evidence>
<keyword evidence="8 18" id="KW-0489">Methyltransferase</keyword>
<evidence type="ECO:0000256" key="4">
    <source>
        <dbReference type="ARBA" id="ARBA00008711"/>
    </source>
</evidence>
<keyword evidence="10" id="KW-0479">Metal-binding</keyword>
<evidence type="ECO:0000259" key="16">
    <source>
        <dbReference type="Pfam" id="PF01035"/>
    </source>
</evidence>
<dbReference type="InterPro" id="IPR014048">
    <property type="entry name" value="MethylDNA_cys_MeTrfase_DNA-bd"/>
</dbReference>
<comment type="function">
    <text evidence="3">Involved in the cellular defense against the biological effects of O6-methylguanine (O6-MeG) and O4-methylthymine (O4-MeT) in DNA. Repairs the methylated nucleobase in DNA by stoichiometrically transferring the methyl group to a cysteine residue in the enzyme. This is a suicide reaction: the enzyme is irreversibly inactivated.</text>
</comment>
<organism evidence="18 19">
    <name type="scientific">Jiangella alba</name>
    <dbReference type="NCBI Taxonomy" id="561176"/>
    <lineage>
        <taxon>Bacteria</taxon>
        <taxon>Bacillati</taxon>
        <taxon>Actinomycetota</taxon>
        <taxon>Actinomycetes</taxon>
        <taxon>Jiangellales</taxon>
        <taxon>Jiangellaceae</taxon>
        <taxon>Jiangella</taxon>
    </lineage>
</organism>
<evidence type="ECO:0000256" key="2">
    <source>
        <dbReference type="ARBA" id="ARBA00001947"/>
    </source>
</evidence>
<dbReference type="PANTHER" id="PTHR46460">
    <property type="entry name" value="METHYLATED-DNA--PROTEIN-CYSTEINE METHYLTRANSFERASE"/>
    <property type="match status" value="1"/>
</dbReference>
<comment type="catalytic activity">
    <reaction evidence="1">
        <text>a 4-O-methyl-thymidine in DNA + L-cysteinyl-[protein] = a thymidine in DNA + S-methyl-L-cysteinyl-[protein]</text>
        <dbReference type="Rhea" id="RHEA:53428"/>
        <dbReference type="Rhea" id="RHEA-COMP:10131"/>
        <dbReference type="Rhea" id="RHEA-COMP:10132"/>
        <dbReference type="Rhea" id="RHEA-COMP:13555"/>
        <dbReference type="Rhea" id="RHEA-COMP:13556"/>
        <dbReference type="ChEBI" id="CHEBI:29950"/>
        <dbReference type="ChEBI" id="CHEBI:82612"/>
        <dbReference type="ChEBI" id="CHEBI:137386"/>
        <dbReference type="ChEBI" id="CHEBI:137387"/>
        <dbReference type="EC" id="2.1.1.63"/>
    </reaction>
</comment>
<evidence type="ECO:0000256" key="12">
    <source>
        <dbReference type="ARBA" id="ARBA00022833"/>
    </source>
</evidence>
<dbReference type="NCBIfam" id="TIGR00589">
    <property type="entry name" value="ogt"/>
    <property type="match status" value="1"/>
</dbReference>
<evidence type="ECO:0000256" key="5">
    <source>
        <dbReference type="ARBA" id="ARBA00011918"/>
    </source>
</evidence>
<dbReference type="GO" id="GO:0003908">
    <property type="term" value="F:methylated-DNA-[protein]-cysteine S-methyltransferase activity"/>
    <property type="evidence" value="ECO:0007669"/>
    <property type="project" value="UniProtKB-EC"/>
</dbReference>
<proteinExistence type="inferred from homology"/>
<dbReference type="InterPro" id="IPR036631">
    <property type="entry name" value="MGMT_N_sf"/>
</dbReference>
<dbReference type="Proteomes" id="UP000181980">
    <property type="component" value="Unassembled WGS sequence"/>
</dbReference>
<evidence type="ECO:0000256" key="8">
    <source>
        <dbReference type="ARBA" id="ARBA00022603"/>
    </source>
</evidence>
<dbReference type="InterPro" id="IPR036217">
    <property type="entry name" value="MethylDNA_cys_MeTrfase_DNAb"/>
</dbReference>
<dbReference type="OrthoDB" id="9802228at2"/>
<reference evidence="19" key="1">
    <citation type="submission" date="2016-10" db="EMBL/GenBank/DDBJ databases">
        <authorList>
            <person name="Varghese N."/>
            <person name="Submissions S."/>
        </authorList>
    </citation>
    <scope>NUCLEOTIDE SEQUENCE [LARGE SCALE GENOMIC DNA]</scope>
    <source>
        <strain evidence="19">DSM 45237</strain>
    </source>
</reference>
<evidence type="ECO:0000256" key="10">
    <source>
        <dbReference type="ARBA" id="ARBA00022723"/>
    </source>
</evidence>
<evidence type="ECO:0000256" key="11">
    <source>
        <dbReference type="ARBA" id="ARBA00022763"/>
    </source>
</evidence>
<dbReference type="Pfam" id="PF01035">
    <property type="entry name" value="DNA_binding_1"/>
    <property type="match status" value="1"/>
</dbReference>
<dbReference type="GO" id="GO:0003677">
    <property type="term" value="F:DNA binding"/>
    <property type="evidence" value="ECO:0007669"/>
    <property type="project" value="UniProtKB-KW"/>
</dbReference>
<keyword evidence="11" id="KW-0227">DNA damage</keyword>
<dbReference type="GO" id="GO:0006281">
    <property type="term" value="P:DNA repair"/>
    <property type="evidence" value="ECO:0007669"/>
    <property type="project" value="UniProtKB-KW"/>
</dbReference>
<name>A0A1H5HQT2_9ACTN</name>
<evidence type="ECO:0000256" key="1">
    <source>
        <dbReference type="ARBA" id="ARBA00001286"/>
    </source>
</evidence>
<evidence type="ECO:0000256" key="15">
    <source>
        <dbReference type="ARBA" id="ARBA00049348"/>
    </source>
</evidence>
<keyword evidence="19" id="KW-1185">Reference proteome</keyword>
<comment type="cofactor">
    <cofactor evidence="2">
        <name>Zn(2+)</name>
        <dbReference type="ChEBI" id="CHEBI:29105"/>
    </cofactor>
</comment>
<feature type="domain" description="Methylguanine DNA methyltransferase ribonuclease-like" evidence="17">
    <location>
        <begin position="13"/>
        <end position="74"/>
    </location>
</feature>
<protein>
    <recommendedName>
        <fullName evidence="6">Methylated-DNA--protein-cysteine methyltransferase</fullName>
        <ecNumber evidence="5">2.1.1.63</ecNumber>
    </recommendedName>
</protein>
<evidence type="ECO:0000256" key="9">
    <source>
        <dbReference type="ARBA" id="ARBA00022679"/>
    </source>
</evidence>
<dbReference type="PANTHER" id="PTHR46460:SF1">
    <property type="entry name" value="METHYLATED-DNA--PROTEIN-CYSTEINE METHYLTRANSFERASE"/>
    <property type="match status" value="1"/>
</dbReference>
<dbReference type="InterPro" id="IPR001497">
    <property type="entry name" value="MethylDNA_cys_MeTrfase_AS"/>
</dbReference>
<gene>
    <name evidence="18" type="ORF">SAMN04488561_0932</name>
</gene>
<dbReference type="EMBL" id="FNUC01000003">
    <property type="protein sequence ID" value="SEE30289.1"/>
    <property type="molecule type" value="Genomic_DNA"/>
</dbReference>
<evidence type="ECO:0000256" key="3">
    <source>
        <dbReference type="ARBA" id="ARBA00003317"/>
    </source>
</evidence>
<feature type="domain" description="Methylated-DNA-[protein]-cysteine S-methyltransferase DNA binding" evidence="16">
    <location>
        <begin position="93"/>
        <end position="167"/>
    </location>
</feature>
<dbReference type="InterPro" id="IPR036388">
    <property type="entry name" value="WH-like_DNA-bd_sf"/>
</dbReference>